<feature type="compositionally biased region" description="Polar residues" evidence="4">
    <location>
        <begin position="100"/>
        <end position="111"/>
    </location>
</feature>
<organism evidence="5 6">
    <name type="scientific">Manihot esculenta</name>
    <name type="common">Cassava</name>
    <name type="synonym">Jatropha manihot</name>
    <dbReference type="NCBI Taxonomy" id="3983"/>
    <lineage>
        <taxon>Eukaryota</taxon>
        <taxon>Viridiplantae</taxon>
        <taxon>Streptophyta</taxon>
        <taxon>Embryophyta</taxon>
        <taxon>Tracheophyta</taxon>
        <taxon>Spermatophyta</taxon>
        <taxon>Magnoliopsida</taxon>
        <taxon>eudicotyledons</taxon>
        <taxon>Gunneridae</taxon>
        <taxon>Pentapetalae</taxon>
        <taxon>rosids</taxon>
        <taxon>fabids</taxon>
        <taxon>Malpighiales</taxon>
        <taxon>Euphorbiaceae</taxon>
        <taxon>Crotonoideae</taxon>
        <taxon>Manihoteae</taxon>
        <taxon>Manihot</taxon>
    </lineage>
</organism>
<dbReference type="Gramene" id="Manes.15G113000.2.v8.1">
    <property type="protein sequence ID" value="Manes.15G113000.2.v8.1.CDS.1"/>
    <property type="gene ID" value="Manes.15G113000.v8.1"/>
</dbReference>
<dbReference type="OrthoDB" id="185373at2759"/>
<evidence type="ECO:0000256" key="3">
    <source>
        <dbReference type="PROSITE-ProRule" id="PRU00708"/>
    </source>
</evidence>
<feature type="region of interest" description="Disordered" evidence="4">
    <location>
        <begin position="130"/>
        <end position="163"/>
    </location>
</feature>
<evidence type="ECO:0000256" key="4">
    <source>
        <dbReference type="SAM" id="MobiDB-lite"/>
    </source>
</evidence>
<keyword evidence="2" id="KW-0677">Repeat</keyword>
<feature type="repeat" description="PPR" evidence="3">
    <location>
        <begin position="244"/>
        <end position="278"/>
    </location>
</feature>
<proteinExistence type="inferred from homology"/>
<sequence length="346" mass="38672">MASSHGRALKLIKVKPHPQFARFVSENLRRFSYMREPATGFGSNFNSNDEDNGAREVQNPPNPIPNRPLRGERGQRPSYNPQSQSHPTPRGPRNAKLSGSPRNTNQYQHQHQPSDDAFLEKFKLRLDRNKESEIPLPNDPAAASATTNIKEEKNSDSPPPEADDIFKKMKETGLIPNAVAMLDGLCKDGLVQEAMKLFGLMREKGTIPDVVVYTAVVDGFCKAHKLDDAKRIFRKMLDVGIPPNAFSYTVLIQGLYKCKHLDDAVDFSFQMLEAGHSPNVTTFVGLVDGLCREKGVEEAQRVIAALRQKGFFLNDKTIREFLDKNAPLSSSLWEAIFGKKPSPKPF</sequence>
<name>A0A2C9UF95_MANES</name>
<dbReference type="Proteomes" id="UP000091857">
    <property type="component" value="Chromosome 15"/>
</dbReference>
<dbReference type="Pfam" id="PF13041">
    <property type="entry name" value="PPR_2"/>
    <property type="match status" value="1"/>
</dbReference>
<dbReference type="InterPro" id="IPR011990">
    <property type="entry name" value="TPR-like_helical_dom_sf"/>
</dbReference>
<dbReference type="NCBIfam" id="TIGR00756">
    <property type="entry name" value="PPR"/>
    <property type="match status" value="3"/>
</dbReference>
<gene>
    <name evidence="5" type="ORF">MANES_15G113000v8</name>
</gene>
<dbReference type="PANTHER" id="PTHR47941">
    <property type="entry name" value="PENTATRICOPEPTIDE REPEAT-CONTAINING PROTEIN 3, MITOCHONDRIAL"/>
    <property type="match status" value="1"/>
</dbReference>
<feature type="region of interest" description="Disordered" evidence="4">
    <location>
        <begin position="40"/>
        <end position="115"/>
    </location>
</feature>
<feature type="repeat" description="PPR" evidence="3">
    <location>
        <begin position="279"/>
        <end position="313"/>
    </location>
</feature>
<dbReference type="Gene3D" id="1.25.40.10">
    <property type="entry name" value="Tetratricopeptide repeat domain"/>
    <property type="match status" value="2"/>
</dbReference>
<dbReference type="Pfam" id="PF01535">
    <property type="entry name" value="PPR"/>
    <property type="match status" value="2"/>
</dbReference>
<evidence type="ECO:0000313" key="6">
    <source>
        <dbReference type="Proteomes" id="UP000091857"/>
    </source>
</evidence>
<evidence type="ECO:0000313" key="5">
    <source>
        <dbReference type="EMBL" id="OAY29040.1"/>
    </source>
</evidence>
<feature type="compositionally biased region" description="Polar residues" evidence="4">
    <location>
        <begin position="77"/>
        <end position="87"/>
    </location>
</feature>
<dbReference type="InterPro" id="IPR002885">
    <property type="entry name" value="PPR_rpt"/>
</dbReference>
<evidence type="ECO:0000256" key="2">
    <source>
        <dbReference type="ARBA" id="ARBA00022737"/>
    </source>
</evidence>
<dbReference type="Gramene" id="Manes.15G113000.1.v8.1">
    <property type="protein sequence ID" value="Manes.15G113000.1.v8.1.CDS.1"/>
    <property type="gene ID" value="Manes.15G113000.v8.1"/>
</dbReference>
<dbReference type="PROSITE" id="PS51375">
    <property type="entry name" value="PPR"/>
    <property type="match status" value="4"/>
</dbReference>
<feature type="repeat" description="PPR" evidence="3">
    <location>
        <begin position="174"/>
        <end position="208"/>
    </location>
</feature>
<feature type="repeat" description="PPR" evidence="3">
    <location>
        <begin position="209"/>
        <end position="243"/>
    </location>
</feature>
<evidence type="ECO:0000256" key="1">
    <source>
        <dbReference type="ARBA" id="ARBA00007626"/>
    </source>
</evidence>
<dbReference type="EMBL" id="CM004401">
    <property type="protein sequence ID" value="OAY29040.1"/>
    <property type="molecule type" value="Genomic_DNA"/>
</dbReference>
<dbReference type="AlphaFoldDB" id="A0A2C9UF95"/>
<keyword evidence="6" id="KW-1185">Reference proteome</keyword>
<accession>A0A2C9UF95</accession>
<reference evidence="6" key="1">
    <citation type="journal article" date="2016" name="Nat. Biotechnol.">
        <title>Sequencing wild and cultivated cassava and related species reveals extensive interspecific hybridization and genetic diversity.</title>
        <authorList>
            <person name="Bredeson J.V."/>
            <person name="Lyons J.B."/>
            <person name="Prochnik S.E."/>
            <person name="Wu G.A."/>
            <person name="Ha C.M."/>
            <person name="Edsinger-Gonzales E."/>
            <person name="Grimwood J."/>
            <person name="Schmutz J."/>
            <person name="Rabbi I.Y."/>
            <person name="Egesi C."/>
            <person name="Nauluvula P."/>
            <person name="Lebot V."/>
            <person name="Ndunguru J."/>
            <person name="Mkamilo G."/>
            <person name="Bart R.S."/>
            <person name="Setter T.L."/>
            <person name="Gleadow R.M."/>
            <person name="Kulakow P."/>
            <person name="Ferguson M.E."/>
            <person name="Rounsley S."/>
            <person name="Rokhsar D.S."/>
        </authorList>
    </citation>
    <scope>NUCLEOTIDE SEQUENCE [LARGE SCALE GENOMIC DNA]</scope>
    <source>
        <strain evidence="6">cv. AM560-2</strain>
    </source>
</reference>
<comment type="similarity">
    <text evidence="1">Belongs to the PPR family. P subfamily.</text>
</comment>
<comment type="caution">
    <text evidence="5">The sequence shown here is derived from an EMBL/GenBank/DDBJ whole genome shotgun (WGS) entry which is preliminary data.</text>
</comment>
<evidence type="ECO:0008006" key="7">
    <source>
        <dbReference type="Google" id="ProtNLM"/>
    </source>
</evidence>
<protein>
    <recommendedName>
        <fullName evidence="7">Pentacotripeptide-repeat region of PRORP domain-containing protein</fullName>
    </recommendedName>
</protein>